<evidence type="ECO:0000256" key="2">
    <source>
        <dbReference type="ARBA" id="ARBA00023125"/>
    </source>
</evidence>
<feature type="region of interest" description="Disordered" evidence="5">
    <location>
        <begin position="1"/>
        <end position="25"/>
    </location>
</feature>
<comment type="caution">
    <text evidence="7">The sequence shown here is derived from an EMBL/GenBank/DDBJ whole genome shotgun (WGS) entry which is preliminary data.</text>
</comment>
<keyword evidence="3" id="KW-0804">Transcription</keyword>
<dbReference type="PROSITE" id="PS50977">
    <property type="entry name" value="HTH_TETR_2"/>
    <property type="match status" value="1"/>
</dbReference>
<reference evidence="7 8" key="1">
    <citation type="submission" date="2020-08" db="EMBL/GenBank/DDBJ databases">
        <title>Novel species isolated from subtropical streams in China.</title>
        <authorList>
            <person name="Lu H."/>
        </authorList>
    </citation>
    <scope>NUCLEOTIDE SEQUENCE [LARGE SCALE GENOMIC DNA]</scope>
    <source>
        <strain evidence="7 8">KCTC 52442</strain>
    </source>
</reference>
<proteinExistence type="predicted"/>
<keyword evidence="2 4" id="KW-0238">DNA-binding</keyword>
<keyword evidence="1" id="KW-0805">Transcription regulation</keyword>
<dbReference type="PRINTS" id="PR00455">
    <property type="entry name" value="HTHTETR"/>
</dbReference>
<evidence type="ECO:0000256" key="3">
    <source>
        <dbReference type="ARBA" id="ARBA00023163"/>
    </source>
</evidence>
<dbReference type="SUPFAM" id="SSF48498">
    <property type="entry name" value="Tetracyclin repressor-like, C-terminal domain"/>
    <property type="match status" value="1"/>
</dbReference>
<dbReference type="InterPro" id="IPR036271">
    <property type="entry name" value="Tet_transcr_reg_TetR-rel_C_sf"/>
</dbReference>
<accession>A0ABR6XQM1</accession>
<evidence type="ECO:0000313" key="7">
    <source>
        <dbReference type="EMBL" id="MBC3831653.1"/>
    </source>
</evidence>
<dbReference type="Gene3D" id="1.10.357.10">
    <property type="entry name" value="Tetracycline Repressor, domain 2"/>
    <property type="match status" value="1"/>
</dbReference>
<dbReference type="InterPro" id="IPR009057">
    <property type="entry name" value="Homeodomain-like_sf"/>
</dbReference>
<dbReference type="RefSeq" id="WP_186890695.1">
    <property type="nucleotide sequence ID" value="NZ_JACOFU010000003.1"/>
</dbReference>
<dbReference type="SUPFAM" id="SSF46689">
    <property type="entry name" value="Homeodomain-like"/>
    <property type="match status" value="1"/>
</dbReference>
<protein>
    <submittedName>
        <fullName evidence="7">TetR/AcrR family transcriptional regulator</fullName>
    </submittedName>
</protein>
<name>A0ABR6XQM1_9BURK</name>
<dbReference type="EMBL" id="JACOFU010000003">
    <property type="protein sequence ID" value="MBC3831653.1"/>
    <property type="molecule type" value="Genomic_DNA"/>
</dbReference>
<dbReference type="PANTHER" id="PTHR30055">
    <property type="entry name" value="HTH-TYPE TRANSCRIPTIONAL REGULATOR RUTR"/>
    <property type="match status" value="1"/>
</dbReference>
<feature type="DNA-binding region" description="H-T-H motif" evidence="4">
    <location>
        <begin position="49"/>
        <end position="68"/>
    </location>
</feature>
<dbReference type="Proteomes" id="UP000643610">
    <property type="component" value="Unassembled WGS sequence"/>
</dbReference>
<gene>
    <name evidence="7" type="ORF">H8K33_09050</name>
</gene>
<dbReference type="InterPro" id="IPR001647">
    <property type="entry name" value="HTH_TetR"/>
</dbReference>
<dbReference type="InterPro" id="IPR050109">
    <property type="entry name" value="HTH-type_TetR-like_transc_reg"/>
</dbReference>
<evidence type="ECO:0000256" key="5">
    <source>
        <dbReference type="SAM" id="MobiDB-lite"/>
    </source>
</evidence>
<evidence type="ECO:0000256" key="1">
    <source>
        <dbReference type="ARBA" id="ARBA00023015"/>
    </source>
</evidence>
<evidence type="ECO:0000256" key="4">
    <source>
        <dbReference type="PROSITE-ProRule" id="PRU00335"/>
    </source>
</evidence>
<keyword evidence="8" id="KW-1185">Reference proteome</keyword>
<sequence length="222" mass="26147">MNKPIQTTRPIPAHEPSEDRRQRKLEQSLERITAVAWALFEEHGYENVTMETISLQADIAKATLYKYFPVKEALLEHRFKSEMQSRKELIVTQLMQRHSLRERLAYLFHIEAEYLDDKRSYLAPLLRYRMQHASWMQYTSGQHHQNKQSNMMQAMCWIISAAQQQGEITHQHSPERLASYLYAMRSMDLIAWLTDPQESLGKRHEQMLEIFLHGVSMTGVSA</sequence>
<organism evidence="7 8">
    <name type="scientific">Undibacterium amnicola</name>
    <dbReference type="NCBI Taxonomy" id="1834038"/>
    <lineage>
        <taxon>Bacteria</taxon>
        <taxon>Pseudomonadati</taxon>
        <taxon>Pseudomonadota</taxon>
        <taxon>Betaproteobacteria</taxon>
        <taxon>Burkholderiales</taxon>
        <taxon>Oxalobacteraceae</taxon>
        <taxon>Undibacterium</taxon>
    </lineage>
</organism>
<feature type="compositionally biased region" description="Basic and acidic residues" evidence="5">
    <location>
        <begin position="15"/>
        <end position="25"/>
    </location>
</feature>
<evidence type="ECO:0000259" key="6">
    <source>
        <dbReference type="PROSITE" id="PS50977"/>
    </source>
</evidence>
<dbReference type="Pfam" id="PF00440">
    <property type="entry name" value="TetR_N"/>
    <property type="match status" value="1"/>
</dbReference>
<feature type="domain" description="HTH tetR-type" evidence="6">
    <location>
        <begin position="26"/>
        <end position="86"/>
    </location>
</feature>
<dbReference type="PANTHER" id="PTHR30055:SF234">
    <property type="entry name" value="HTH-TYPE TRANSCRIPTIONAL REGULATOR BETI"/>
    <property type="match status" value="1"/>
</dbReference>
<evidence type="ECO:0000313" key="8">
    <source>
        <dbReference type="Proteomes" id="UP000643610"/>
    </source>
</evidence>